<evidence type="ECO:0000256" key="4">
    <source>
        <dbReference type="ARBA" id="ARBA00025649"/>
    </source>
</evidence>
<gene>
    <name evidence="6" type="ORF">D5R93_09335</name>
</gene>
<dbReference type="InterPro" id="IPR001308">
    <property type="entry name" value="ETF_a/FixB"/>
</dbReference>
<dbReference type="Pfam" id="PF00766">
    <property type="entry name" value="ETF_alpha"/>
    <property type="match status" value="1"/>
</dbReference>
<reference evidence="6 7" key="1">
    <citation type="submission" date="2018-09" db="EMBL/GenBank/DDBJ databases">
        <authorList>
            <person name="Li J."/>
        </authorList>
    </citation>
    <scope>NUCLEOTIDE SEQUENCE [LARGE SCALE GENOMIC DNA]</scope>
    <source>
        <strain evidence="6 7">2129</strain>
    </source>
</reference>
<dbReference type="SMART" id="SM00893">
    <property type="entry name" value="ETF"/>
    <property type="match status" value="1"/>
</dbReference>
<comment type="cofactor">
    <cofactor evidence="1">
        <name>FAD</name>
        <dbReference type="ChEBI" id="CHEBI:57692"/>
    </cofactor>
</comment>
<evidence type="ECO:0000313" key="7">
    <source>
        <dbReference type="Proteomes" id="UP000273001"/>
    </source>
</evidence>
<dbReference type="SUPFAM" id="SSF52402">
    <property type="entry name" value="Adenine nucleotide alpha hydrolases-like"/>
    <property type="match status" value="1"/>
</dbReference>
<evidence type="ECO:0000256" key="2">
    <source>
        <dbReference type="ARBA" id="ARBA00005817"/>
    </source>
</evidence>
<dbReference type="Pfam" id="PF01012">
    <property type="entry name" value="ETF"/>
    <property type="match status" value="1"/>
</dbReference>
<keyword evidence="7" id="KW-1185">Reference proteome</keyword>
<evidence type="ECO:0000259" key="5">
    <source>
        <dbReference type="SMART" id="SM00893"/>
    </source>
</evidence>
<name>A0ABM6Z479_9ACTO</name>
<dbReference type="RefSeq" id="WP_119836483.1">
    <property type="nucleotide sequence ID" value="NZ_CP032514.1"/>
</dbReference>
<dbReference type="InterPro" id="IPR014730">
    <property type="entry name" value="ETF_a/b_N"/>
</dbReference>
<sequence>MLDAPVLVLVDLETSGAPQGATPTAPALELLAAARSLTSGEVVALVLQPVDTETASTLAAAGGSRLLVADLGEQAVVSAAVADAVVAACGRVGPGAVLVASDFRGKELAGRVAILLESACVSDVSRLEVVDGDLRASKLVLSGSWATTMSVAPHREGTPVIAVRPGSVEVQAPAGAEPLGVEPLEVALSPEATATRLVSREEASAAAGPALGEARTVVVGGRGVDGDFDLVRSLAEPLGAAVGATRVACDEGWIDRSAQIGQTGETIAPRLYIGLGVSGAIHHTSGIQGAGAVVAVCDDSEAPIFEMADFGVVGDVTEVVPQLVEELDRLRG</sequence>
<protein>
    <submittedName>
        <fullName evidence="6">Electron transfer flavoprotein subunit alpha/FixB family protein</fullName>
    </submittedName>
</protein>
<evidence type="ECO:0000256" key="1">
    <source>
        <dbReference type="ARBA" id="ARBA00001974"/>
    </source>
</evidence>
<dbReference type="InterPro" id="IPR014731">
    <property type="entry name" value="ETF_asu_C"/>
</dbReference>
<dbReference type="EMBL" id="CP032514">
    <property type="protein sequence ID" value="AYD90152.1"/>
    <property type="molecule type" value="Genomic_DNA"/>
</dbReference>
<evidence type="ECO:0000313" key="6">
    <source>
        <dbReference type="EMBL" id="AYD90152.1"/>
    </source>
</evidence>
<feature type="domain" description="Electron transfer flavoprotein alpha/beta-subunit N-terminal" evidence="5">
    <location>
        <begin position="14"/>
        <end position="201"/>
    </location>
</feature>
<dbReference type="PANTHER" id="PTHR43153:SF1">
    <property type="entry name" value="ELECTRON TRANSFER FLAVOPROTEIN SUBUNIT ALPHA, MITOCHONDRIAL"/>
    <property type="match status" value="1"/>
</dbReference>
<dbReference type="PANTHER" id="PTHR43153">
    <property type="entry name" value="ELECTRON TRANSFER FLAVOPROTEIN ALPHA"/>
    <property type="match status" value="1"/>
</dbReference>
<organism evidence="6 7">
    <name type="scientific">Actinomyces lilanjuaniae</name>
    <dbReference type="NCBI Taxonomy" id="2321394"/>
    <lineage>
        <taxon>Bacteria</taxon>
        <taxon>Bacillati</taxon>
        <taxon>Actinomycetota</taxon>
        <taxon>Actinomycetes</taxon>
        <taxon>Actinomycetales</taxon>
        <taxon>Actinomycetaceae</taxon>
        <taxon>Actinomyces</taxon>
    </lineage>
</organism>
<dbReference type="Gene3D" id="3.40.50.620">
    <property type="entry name" value="HUPs"/>
    <property type="match status" value="1"/>
</dbReference>
<comment type="subunit">
    <text evidence="3">Heterodimer of an alpha and a beta subunit.</text>
</comment>
<dbReference type="InterPro" id="IPR029035">
    <property type="entry name" value="DHS-like_NAD/FAD-binding_dom"/>
</dbReference>
<dbReference type="InterPro" id="IPR014729">
    <property type="entry name" value="Rossmann-like_a/b/a_fold"/>
</dbReference>
<dbReference type="PIRSF" id="PIRSF000089">
    <property type="entry name" value="Electra_flavoP_a"/>
    <property type="match status" value="1"/>
</dbReference>
<dbReference type="Proteomes" id="UP000273001">
    <property type="component" value="Chromosome"/>
</dbReference>
<accession>A0ABM6Z479</accession>
<dbReference type="SUPFAM" id="SSF52467">
    <property type="entry name" value="DHS-like NAD/FAD-binding domain"/>
    <property type="match status" value="1"/>
</dbReference>
<comment type="function">
    <text evidence="4">The electron transfer flavoprotein serves as a specific electron acceptor for other dehydrogenases. It transfers the electrons to the main respiratory chain via ETF-ubiquinone oxidoreductase (ETF dehydrogenase).</text>
</comment>
<dbReference type="Gene3D" id="3.40.50.1220">
    <property type="entry name" value="TPP-binding domain"/>
    <property type="match status" value="1"/>
</dbReference>
<comment type="similarity">
    <text evidence="2">Belongs to the ETF alpha-subunit/FixB family.</text>
</comment>
<proteinExistence type="inferred from homology"/>
<evidence type="ECO:0000256" key="3">
    <source>
        <dbReference type="ARBA" id="ARBA00011355"/>
    </source>
</evidence>